<organism evidence="2 3">
    <name type="scientific">Roseateles asaccharophilus</name>
    <dbReference type="NCBI Taxonomy" id="582607"/>
    <lineage>
        <taxon>Bacteria</taxon>
        <taxon>Pseudomonadati</taxon>
        <taxon>Pseudomonadota</taxon>
        <taxon>Betaproteobacteria</taxon>
        <taxon>Burkholderiales</taxon>
        <taxon>Sphaerotilaceae</taxon>
        <taxon>Roseateles</taxon>
    </lineage>
</organism>
<proteinExistence type="predicted"/>
<evidence type="ECO:0008006" key="4">
    <source>
        <dbReference type="Google" id="ProtNLM"/>
    </source>
</evidence>
<name>A0A4R6N318_9BURK</name>
<protein>
    <recommendedName>
        <fullName evidence="4">DUF1109 domain-containing protein</fullName>
    </recommendedName>
</protein>
<dbReference type="EMBL" id="SNXE01000005">
    <property type="protein sequence ID" value="TDP09224.1"/>
    <property type="molecule type" value="Genomic_DNA"/>
</dbReference>
<dbReference type="AlphaFoldDB" id="A0A4R6N318"/>
<feature type="transmembrane region" description="Helical" evidence="1">
    <location>
        <begin position="58"/>
        <end position="76"/>
    </location>
</feature>
<gene>
    <name evidence="2" type="ORF">DFR39_10560</name>
</gene>
<evidence type="ECO:0000313" key="3">
    <source>
        <dbReference type="Proteomes" id="UP000295357"/>
    </source>
</evidence>
<evidence type="ECO:0000256" key="1">
    <source>
        <dbReference type="SAM" id="Phobius"/>
    </source>
</evidence>
<feature type="transmembrane region" description="Helical" evidence="1">
    <location>
        <begin position="26"/>
        <end position="46"/>
    </location>
</feature>
<dbReference type="InterPro" id="IPR009495">
    <property type="entry name" value="NrsF"/>
</dbReference>
<keyword evidence="1" id="KW-1133">Transmembrane helix</keyword>
<feature type="transmembrane region" description="Helical" evidence="1">
    <location>
        <begin position="124"/>
        <end position="146"/>
    </location>
</feature>
<feature type="transmembrane region" description="Helical" evidence="1">
    <location>
        <begin position="96"/>
        <end position="112"/>
    </location>
</feature>
<sequence length="211" mass="21964">MKTEALIDLLARQAGPARPQPVARRLLPAWAGGGMLAAVLALGLSGPLPLAAFASPTPWIKLLPAALLAALGWLWLRQTARPASPTRPARRRLESAWLLLALLGVGSLWLLPAGARMSALLGSSWWQCPLTLATLALPALLLLLRAAQGLPIIRPRQAGAALGLLAGCTAAAAYALSCPESSPAFVALWYSAGLLLSMAAGAALGARRLRW</sequence>
<feature type="transmembrane region" description="Helical" evidence="1">
    <location>
        <begin position="188"/>
        <end position="206"/>
    </location>
</feature>
<evidence type="ECO:0000313" key="2">
    <source>
        <dbReference type="EMBL" id="TDP09224.1"/>
    </source>
</evidence>
<reference evidence="2 3" key="1">
    <citation type="submission" date="2019-03" db="EMBL/GenBank/DDBJ databases">
        <title>Genomic Encyclopedia of Type Strains, Phase IV (KMG-IV): sequencing the most valuable type-strain genomes for metagenomic binning, comparative biology and taxonomic classification.</title>
        <authorList>
            <person name="Goeker M."/>
        </authorList>
    </citation>
    <scope>NUCLEOTIDE SEQUENCE [LARGE SCALE GENOMIC DNA]</scope>
    <source>
        <strain evidence="2 3">DSM 25082</strain>
    </source>
</reference>
<feature type="transmembrane region" description="Helical" evidence="1">
    <location>
        <begin position="158"/>
        <end position="176"/>
    </location>
</feature>
<keyword evidence="1" id="KW-0812">Transmembrane</keyword>
<accession>A0A4R6N318</accession>
<keyword evidence="3" id="KW-1185">Reference proteome</keyword>
<dbReference type="Proteomes" id="UP000295357">
    <property type="component" value="Unassembled WGS sequence"/>
</dbReference>
<comment type="caution">
    <text evidence="2">The sequence shown here is derived from an EMBL/GenBank/DDBJ whole genome shotgun (WGS) entry which is preliminary data.</text>
</comment>
<dbReference type="Pfam" id="PF06532">
    <property type="entry name" value="NrsF"/>
    <property type="match status" value="1"/>
</dbReference>
<keyword evidence="1" id="KW-0472">Membrane</keyword>
<dbReference type="RefSeq" id="WP_133603851.1">
    <property type="nucleotide sequence ID" value="NZ_JBKBOZ010000014.1"/>
</dbReference>